<keyword evidence="1" id="KW-0472">Membrane</keyword>
<keyword evidence="1" id="KW-1133">Transmembrane helix</keyword>
<dbReference type="Proteomes" id="UP000324767">
    <property type="component" value="Unassembled WGS sequence"/>
</dbReference>
<gene>
    <name evidence="2" type="ORF">FRX48_05003</name>
</gene>
<feature type="transmembrane region" description="Helical" evidence="1">
    <location>
        <begin position="64"/>
        <end position="85"/>
    </location>
</feature>
<evidence type="ECO:0000313" key="3">
    <source>
        <dbReference type="Proteomes" id="UP000324767"/>
    </source>
</evidence>
<keyword evidence="1" id="KW-0812">Transmembrane</keyword>
<proteinExistence type="predicted"/>
<sequence>MRSACMAVQSSEPSFEGDLTSSEFSAAPSKLAITSSLWFSDSHFTPISVSKSSGNLTLGLPSSALALFCAVSTTNGGLWLLRFLFLVSSRTSSLFSEDGSEKAGVSVEVWAASEIAAGGGMILPVWAWVVALISIVGAALLSILSLTIGRSADGSIGGSSVGSLFEISASLASSSSACSTSSASSIPCARGISSAIASAPFVVPCLVSASFGFGSGSAPIGGATTSWVLLSTGASTGAASFTTSASFTACCSCDGPSGVCICWAFVLASVKRVTSAAFRPVKGRPRFFSSSLSSVTFNLL</sequence>
<accession>A0A5M8PRQ0</accession>
<organism evidence="2 3">
    <name type="scientific">Lasallia pustulata</name>
    <dbReference type="NCBI Taxonomy" id="136370"/>
    <lineage>
        <taxon>Eukaryota</taxon>
        <taxon>Fungi</taxon>
        <taxon>Dikarya</taxon>
        <taxon>Ascomycota</taxon>
        <taxon>Pezizomycotina</taxon>
        <taxon>Lecanoromycetes</taxon>
        <taxon>OSLEUM clade</taxon>
        <taxon>Umbilicariomycetidae</taxon>
        <taxon>Umbilicariales</taxon>
        <taxon>Umbilicariaceae</taxon>
        <taxon>Lasallia</taxon>
    </lineage>
</organism>
<evidence type="ECO:0000313" key="2">
    <source>
        <dbReference type="EMBL" id="KAA6411722.1"/>
    </source>
</evidence>
<comment type="caution">
    <text evidence="2">The sequence shown here is derived from an EMBL/GenBank/DDBJ whole genome shotgun (WGS) entry which is preliminary data.</text>
</comment>
<dbReference type="EMBL" id="VXIT01000007">
    <property type="protein sequence ID" value="KAA6411722.1"/>
    <property type="molecule type" value="Genomic_DNA"/>
</dbReference>
<dbReference type="AlphaFoldDB" id="A0A5M8PRQ0"/>
<protein>
    <submittedName>
        <fullName evidence="2">Uncharacterized protein</fullName>
    </submittedName>
</protein>
<evidence type="ECO:0000256" key="1">
    <source>
        <dbReference type="SAM" id="Phobius"/>
    </source>
</evidence>
<name>A0A5M8PRQ0_9LECA</name>
<feature type="transmembrane region" description="Helical" evidence="1">
    <location>
        <begin position="125"/>
        <end position="146"/>
    </location>
</feature>
<reference evidence="2 3" key="1">
    <citation type="submission" date="2019-09" db="EMBL/GenBank/DDBJ databases">
        <title>The hologenome of the rock-dwelling lichen Lasallia pustulata.</title>
        <authorList>
            <person name="Greshake Tzovaras B."/>
            <person name="Segers F."/>
            <person name="Bicker A."/>
            <person name="Dal Grande F."/>
            <person name="Otte J."/>
            <person name="Hankeln T."/>
            <person name="Schmitt I."/>
            <person name="Ebersberger I."/>
        </authorList>
    </citation>
    <scope>NUCLEOTIDE SEQUENCE [LARGE SCALE GENOMIC DNA]</scope>
    <source>
        <strain evidence="2">A1-1</strain>
    </source>
</reference>